<dbReference type="EMBL" id="JARKNE010000008">
    <property type="protein sequence ID" value="KAK5812510.1"/>
    <property type="molecule type" value="Genomic_DNA"/>
</dbReference>
<accession>A0ABR0P1L9</accession>
<name>A0ABR0P1L9_GOSAR</name>
<evidence type="ECO:0000313" key="2">
    <source>
        <dbReference type="Proteomes" id="UP001358586"/>
    </source>
</evidence>
<evidence type="ECO:0008006" key="3">
    <source>
        <dbReference type="Google" id="ProtNLM"/>
    </source>
</evidence>
<keyword evidence="2" id="KW-1185">Reference proteome</keyword>
<gene>
    <name evidence="1" type="ORF">PVK06_027942</name>
</gene>
<organism evidence="1 2">
    <name type="scientific">Gossypium arboreum</name>
    <name type="common">Tree cotton</name>
    <name type="synonym">Gossypium nanking</name>
    <dbReference type="NCBI Taxonomy" id="29729"/>
    <lineage>
        <taxon>Eukaryota</taxon>
        <taxon>Viridiplantae</taxon>
        <taxon>Streptophyta</taxon>
        <taxon>Embryophyta</taxon>
        <taxon>Tracheophyta</taxon>
        <taxon>Spermatophyta</taxon>
        <taxon>Magnoliopsida</taxon>
        <taxon>eudicotyledons</taxon>
        <taxon>Gunneridae</taxon>
        <taxon>Pentapetalae</taxon>
        <taxon>rosids</taxon>
        <taxon>malvids</taxon>
        <taxon>Malvales</taxon>
        <taxon>Malvaceae</taxon>
        <taxon>Malvoideae</taxon>
        <taxon>Gossypium</taxon>
    </lineage>
</organism>
<proteinExistence type="predicted"/>
<protein>
    <recommendedName>
        <fullName evidence="3">CCHC-type domain-containing protein</fullName>
    </recommendedName>
</protein>
<sequence>MAVFINLDRPLVSLVLVNGEIQRVKYEALPTICFYCGKYRHLKEMCPSLTVDPRNDSVKTTVDGEPREAKDRTRKMLKTAYGPWMLVERRSC</sequence>
<reference evidence="1 2" key="1">
    <citation type="submission" date="2023-03" db="EMBL/GenBank/DDBJ databases">
        <title>WGS of Gossypium arboreum.</title>
        <authorList>
            <person name="Yu D."/>
        </authorList>
    </citation>
    <scope>NUCLEOTIDE SEQUENCE [LARGE SCALE GENOMIC DNA]</scope>
    <source>
        <tissue evidence="1">Leaf</tissue>
    </source>
</reference>
<evidence type="ECO:0000313" key="1">
    <source>
        <dbReference type="EMBL" id="KAK5812510.1"/>
    </source>
</evidence>
<comment type="caution">
    <text evidence="1">The sequence shown here is derived from an EMBL/GenBank/DDBJ whole genome shotgun (WGS) entry which is preliminary data.</text>
</comment>
<dbReference type="Proteomes" id="UP001358586">
    <property type="component" value="Chromosome 8"/>
</dbReference>